<dbReference type="Proteomes" id="UP000231586">
    <property type="component" value="Unassembled WGS sequence"/>
</dbReference>
<dbReference type="CDD" id="cd02440">
    <property type="entry name" value="AdoMet_MTases"/>
    <property type="match status" value="1"/>
</dbReference>
<dbReference type="Gene3D" id="3.40.50.150">
    <property type="entry name" value="Vaccinia Virus protein VP39"/>
    <property type="match status" value="1"/>
</dbReference>
<keyword evidence="3" id="KW-1185">Reference proteome</keyword>
<name>A0A2M8WVB8_9MICO</name>
<organism evidence="2 3">
    <name type="scientific">Luteimicrobium subarcticum</name>
    <dbReference type="NCBI Taxonomy" id="620910"/>
    <lineage>
        <taxon>Bacteria</taxon>
        <taxon>Bacillati</taxon>
        <taxon>Actinomycetota</taxon>
        <taxon>Actinomycetes</taxon>
        <taxon>Micrococcales</taxon>
        <taxon>Luteimicrobium</taxon>
    </lineage>
</organism>
<proteinExistence type="predicted"/>
<feature type="domain" description="THUMP-like" evidence="1">
    <location>
        <begin position="343"/>
        <end position="415"/>
    </location>
</feature>
<dbReference type="InterPro" id="IPR029063">
    <property type="entry name" value="SAM-dependent_MTases_sf"/>
</dbReference>
<evidence type="ECO:0000313" key="3">
    <source>
        <dbReference type="Proteomes" id="UP000231586"/>
    </source>
</evidence>
<comment type="caution">
    <text evidence="2">The sequence shown here is derived from an EMBL/GenBank/DDBJ whole genome shotgun (WGS) entry which is preliminary data.</text>
</comment>
<reference evidence="2 3" key="1">
    <citation type="submission" date="2017-11" db="EMBL/GenBank/DDBJ databases">
        <title>Genomic Encyclopedia of Archaeal and Bacterial Type Strains, Phase II (KMG-II): From Individual Species to Whole Genera.</title>
        <authorList>
            <person name="Goeker M."/>
        </authorList>
    </citation>
    <scope>NUCLEOTIDE SEQUENCE [LARGE SCALE GENOMIC DNA]</scope>
    <source>
        <strain evidence="2 3">DSM 22413</strain>
    </source>
</reference>
<dbReference type="RefSeq" id="WP_100348814.1">
    <property type="nucleotide sequence ID" value="NZ_PGTZ01000006.1"/>
</dbReference>
<dbReference type="AlphaFoldDB" id="A0A2M8WVB8"/>
<dbReference type="OrthoDB" id="9810570at2"/>
<protein>
    <recommendedName>
        <fullName evidence="1">THUMP-like domain-containing protein</fullName>
    </recommendedName>
</protein>
<gene>
    <name evidence="2" type="ORF">CLV34_0715</name>
</gene>
<dbReference type="EMBL" id="PGTZ01000006">
    <property type="protein sequence ID" value="PJI94867.1"/>
    <property type="molecule type" value="Genomic_DNA"/>
</dbReference>
<sequence>MDLATADALLTPAGEALLASLPPYDEDRAMALAQRLRDDGVDPALAAAALTQSRLRARARGKLGPFADDLYLTVDGLEQATRLVVAVRHARRYLAAGVERVADLTCGIGADSLAFAGVGLRVLATDLDPVTARLATANLRAFPEAQVRCADGLSLDLVAEGVDGVYADPARRRGGSRVLDPRAYAPPLDAVWDVRGTVPAVGIKVGPGIAHAGLPDDAETQWVSVDGDVVEAALWFGPLAPDGPGRTALVLRSTGDGRVLARDVRADPGDDPAEVGPLGAYLHEPDGAVIRAGLVAPVAHALGGRLLDPTIAYVTADSPAPPGLAVPPAWTPAGELPAGAPVATSYRVLDVMPFGLKPLKAYLRARGVGRLTIKKRGTAVVPEELRRRLDLRGDAEATVVLTRVAGRQSVVVVEPATPDAG</sequence>
<evidence type="ECO:0000259" key="1">
    <source>
        <dbReference type="Pfam" id="PF18096"/>
    </source>
</evidence>
<dbReference type="SUPFAM" id="SSF53335">
    <property type="entry name" value="S-adenosyl-L-methionine-dependent methyltransferases"/>
    <property type="match status" value="1"/>
</dbReference>
<dbReference type="Pfam" id="PF18096">
    <property type="entry name" value="Thump_like"/>
    <property type="match status" value="1"/>
</dbReference>
<evidence type="ECO:0000313" key="2">
    <source>
        <dbReference type="EMBL" id="PJI94867.1"/>
    </source>
</evidence>
<accession>A0A2M8WVB8</accession>
<dbReference type="InterPro" id="IPR041497">
    <property type="entry name" value="Thump-like"/>
</dbReference>